<proteinExistence type="predicted"/>
<dbReference type="SUPFAM" id="SSF51430">
    <property type="entry name" value="NAD(P)-linked oxidoreductase"/>
    <property type="match status" value="1"/>
</dbReference>
<dbReference type="PRINTS" id="PR00069">
    <property type="entry name" value="ALDKETRDTASE"/>
</dbReference>
<dbReference type="Pfam" id="PF00248">
    <property type="entry name" value="Aldo_ket_red"/>
    <property type="match status" value="1"/>
</dbReference>
<dbReference type="PANTHER" id="PTHR43638">
    <property type="entry name" value="OXIDOREDUCTASE, ALDO/KETO REDUCTASE FAMILY PROTEIN"/>
    <property type="match status" value="1"/>
</dbReference>
<dbReference type="Proteomes" id="UP000051922">
    <property type="component" value="Unassembled WGS sequence"/>
</dbReference>
<dbReference type="GO" id="GO:0016491">
    <property type="term" value="F:oxidoreductase activity"/>
    <property type="evidence" value="ECO:0007669"/>
    <property type="project" value="InterPro"/>
</dbReference>
<dbReference type="PANTHER" id="PTHR43638:SF3">
    <property type="entry name" value="ALDEHYDE REDUCTASE"/>
    <property type="match status" value="1"/>
</dbReference>
<name>A0A0R1U8G7_9LACO</name>
<dbReference type="OrthoDB" id="9773828at2"/>
<comment type="caution">
    <text evidence="2">The sequence shown here is derived from an EMBL/GenBank/DDBJ whole genome shotgun (WGS) entry which is preliminary data.</text>
</comment>
<evidence type="ECO:0000259" key="1">
    <source>
        <dbReference type="Pfam" id="PF00248"/>
    </source>
</evidence>
<dbReference type="EMBL" id="AZFJ01000019">
    <property type="protein sequence ID" value="KRL87539.1"/>
    <property type="molecule type" value="Genomic_DNA"/>
</dbReference>
<keyword evidence="3" id="KW-1185">Reference proteome</keyword>
<organism evidence="2 3">
    <name type="scientific">Lacticaseibacillus pantheris DSM 15945 = JCM 12539 = NBRC 106106</name>
    <dbReference type="NCBI Taxonomy" id="1423783"/>
    <lineage>
        <taxon>Bacteria</taxon>
        <taxon>Bacillati</taxon>
        <taxon>Bacillota</taxon>
        <taxon>Bacilli</taxon>
        <taxon>Lactobacillales</taxon>
        <taxon>Lactobacillaceae</taxon>
        <taxon>Lacticaseibacillus</taxon>
    </lineage>
</organism>
<sequence>MQTMKIGTETVPVLGMGTWHMGEMSPTRTQMEVQSLRYGLDHGLRVIDTAEMYGDGAAERVVGTAIQGYPRDQVYLISKFYPWNGTKAGVRKALTASLNRLGTDYLDLYLLHWRGKVPLAETIATLQELRKEGLIRQYGVSNFDVMDLQEALAVDGGQGVVANEVLYNMAARGIEYDLIPRQQLDKVALIGYSPYGSGAGLSIKLPQPLLELAADKHITGHQLMLAWALRSGQVLSIPKAGTPEHMAENVAAAEVTITATDDALISQYFPAPVAKEPLKVI</sequence>
<protein>
    <submittedName>
        <fullName evidence="2">Aldo keto reductase family enzyme</fullName>
    </submittedName>
</protein>
<dbReference type="AlphaFoldDB" id="A0A0R1U8G7"/>
<dbReference type="InterPro" id="IPR023210">
    <property type="entry name" value="NADP_OxRdtase_dom"/>
</dbReference>
<dbReference type="RefSeq" id="WP_054648359.1">
    <property type="nucleotide sequence ID" value="NZ_AZFJ01000019.1"/>
</dbReference>
<evidence type="ECO:0000313" key="2">
    <source>
        <dbReference type="EMBL" id="KRL87539.1"/>
    </source>
</evidence>
<dbReference type="InterPro" id="IPR020471">
    <property type="entry name" value="AKR"/>
</dbReference>
<dbReference type="STRING" id="1423783.FC50_GL002297"/>
<accession>A0A0R1U8G7</accession>
<dbReference type="InterPro" id="IPR036812">
    <property type="entry name" value="NAD(P)_OxRdtase_dom_sf"/>
</dbReference>
<feature type="domain" description="NADP-dependent oxidoreductase" evidence="1">
    <location>
        <begin position="14"/>
        <end position="263"/>
    </location>
</feature>
<dbReference type="Gene3D" id="3.20.20.100">
    <property type="entry name" value="NADP-dependent oxidoreductase domain"/>
    <property type="match status" value="1"/>
</dbReference>
<evidence type="ECO:0000313" key="3">
    <source>
        <dbReference type="Proteomes" id="UP000051922"/>
    </source>
</evidence>
<reference evidence="2 3" key="1">
    <citation type="journal article" date="2015" name="Genome Announc.">
        <title>Expanding the biotechnology potential of lactobacilli through comparative genomics of 213 strains and associated genera.</title>
        <authorList>
            <person name="Sun Z."/>
            <person name="Harris H.M."/>
            <person name="McCann A."/>
            <person name="Guo C."/>
            <person name="Argimon S."/>
            <person name="Zhang W."/>
            <person name="Yang X."/>
            <person name="Jeffery I.B."/>
            <person name="Cooney J.C."/>
            <person name="Kagawa T.F."/>
            <person name="Liu W."/>
            <person name="Song Y."/>
            <person name="Salvetti E."/>
            <person name="Wrobel A."/>
            <person name="Rasinkangas P."/>
            <person name="Parkhill J."/>
            <person name="Rea M.C."/>
            <person name="O'Sullivan O."/>
            <person name="Ritari J."/>
            <person name="Douillard F.P."/>
            <person name="Paul Ross R."/>
            <person name="Yang R."/>
            <person name="Briner A.E."/>
            <person name="Felis G.E."/>
            <person name="de Vos W.M."/>
            <person name="Barrangou R."/>
            <person name="Klaenhammer T.R."/>
            <person name="Caufield P.W."/>
            <person name="Cui Y."/>
            <person name="Zhang H."/>
            <person name="O'Toole P.W."/>
        </authorList>
    </citation>
    <scope>NUCLEOTIDE SEQUENCE [LARGE SCALE GENOMIC DNA]</scope>
    <source>
        <strain evidence="2 3">DSM 15945</strain>
    </source>
</reference>
<dbReference type="PATRIC" id="fig|1423783.4.peg.2350"/>
<gene>
    <name evidence="2" type="ORF">FC50_GL002297</name>
</gene>